<evidence type="ECO:0000313" key="2">
    <source>
        <dbReference type="EMBL" id="NYH12338.1"/>
    </source>
</evidence>
<comment type="caution">
    <text evidence="2">The sequence shown here is derived from an EMBL/GenBank/DDBJ whole genome shotgun (WGS) entry which is preliminary data.</text>
</comment>
<feature type="transmembrane region" description="Helical" evidence="1">
    <location>
        <begin position="12"/>
        <end position="32"/>
    </location>
</feature>
<dbReference type="Proteomes" id="UP000553035">
    <property type="component" value="Unassembled WGS sequence"/>
</dbReference>
<accession>A0A7Y9W2J0</accession>
<organism evidence="2 3">
    <name type="scientific">Pseudomonas moraviensis</name>
    <dbReference type="NCBI Taxonomy" id="321662"/>
    <lineage>
        <taxon>Bacteria</taxon>
        <taxon>Pseudomonadati</taxon>
        <taxon>Pseudomonadota</taxon>
        <taxon>Gammaproteobacteria</taxon>
        <taxon>Pseudomonadales</taxon>
        <taxon>Pseudomonadaceae</taxon>
        <taxon>Pseudomonas</taxon>
    </lineage>
</organism>
<dbReference type="AlphaFoldDB" id="A0A7Y9W2J0"/>
<proteinExistence type="predicted"/>
<gene>
    <name evidence="2" type="ORF">GGI52_005381</name>
</gene>
<reference evidence="2 3" key="1">
    <citation type="submission" date="2020-07" db="EMBL/GenBank/DDBJ databases">
        <title>Exploring microbial biodiversity for novel pathways involved in the catabolism of aromatic compounds derived from lignin.</title>
        <authorList>
            <person name="Elkins J."/>
        </authorList>
    </citation>
    <scope>NUCLEOTIDE SEQUENCE [LARGE SCALE GENOMIC DNA]</scope>
    <source>
        <strain evidence="2 3">VanB</strain>
    </source>
</reference>
<keyword evidence="1" id="KW-1133">Transmembrane helix</keyword>
<name>A0A7Y9W2J0_9PSED</name>
<protein>
    <submittedName>
        <fullName evidence="2">Uncharacterized protein</fullName>
    </submittedName>
</protein>
<evidence type="ECO:0000313" key="3">
    <source>
        <dbReference type="Proteomes" id="UP000553035"/>
    </source>
</evidence>
<sequence length="76" mass="8903">MSTEAGARWKQWLVSWLVVWPLSVSMPWALAALLELADLRLPGWLFKMLVAGLISFNMVYWLMPQSLRLMARWLVR</sequence>
<dbReference type="RefSeq" id="WP_179695338.1">
    <property type="nucleotide sequence ID" value="NZ_JACCAT010000001.1"/>
</dbReference>
<keyword evidence="1" id="KW-0472">Membrane</keyword>
<keyword evidence="1" id="KW-0812">Transmembrane</keyword>
<dbReference type="EMBL" id="JACCAT010000001">
    <property type="protein sequence ID" value="NYH12338.1"/>
    <property type="molecule type" value="Genomic_DNA"/>
</dbReference>
<feature type="transmembrane region" description="Helical" evidence="1">
    <location>
        <begin position="44"/>
        <end position="63"/>
    </location>
</feature>
<evidence type="ECO:0000256" key="1">
    <source>
        <dbReference type="SAM" id="Phobius"/>
    </source>
</evidence>